<protein>
    <submittedName>
        <fullName evidence="1">Uncharacterized protein</fullName>
    </submittedName>
</protein>
<proteinExistence type="predicted"/>
<name>A0ACC1HDY1_9FUNG</name>
<dbReference type="EMBL" id="JAMZIH010006910">
    <property type="protein sequence ID" value="KAJ1673467.1"/>
    <property type="molecule type" value="Genomic_DNA"/>
</dbReference>
<gene>
    <name evidence="1" type="ORF">EV182_005170</name>
</gene>
<evidence type="ECO:0000313" key="1">
    <source>
        <dbReference type="EMBL" id="KAJ1673467.1"/>
    </source>
</evidence>
<reference evidence="1" key="1">
    <citation type="submission" date="2022-06" db="EMBL/GenBank/DDBJ databases">
        <title>Phylogenomic reconstructions and comparative analyses of Kickxellomycotina fungi.</title>
        <authorList>
            <person name="Reynolds N.K."/>
            <person name="Stajich J.E."/>
            <person name="Barry K."/>
            <person name="Grigoriev I.V."/>
            <person name="Crous P."/>
            <person name="Smith M.E."/>
        </authorList>
    </citation>
    <scope>NUCLEOTIDE SEQUENCE</scope>
    <source>
        <strain evidence="1">RSA 2271</strain>
    </source>
</reference>
<evidence type="ECO:0000313" key="2">
    <source>
        <dbReference type="Proteomes" id="UP001145114"/>
    </source>
</evidence>
<keyword evidence="2" id="KW-1185">Reference proteome</keyword>
<organism evidence="1 2">
    <name type="scientific">Spiromyces aspiralis</name>
    <dbReference type="NCBI Taxonomy" id="68401"/>
    <lineage>
        <taxon>Eukaryota</taxon>
        <taxon>Fungi</taxon>
        <taxon>Fungi incertae sedis</taxon>
        <taxon>Zoopagomycota</taxon>
        <taxon>Kickxellomycotina</taxon>
        <taxon>Kickxellomycetes</taxon>
        <taxon>Kickxellales</taxon>
        <taxon>Kickxellaceae</taxon>
        <taxon>Spiromyces</taxon>
    </lineage>
</organism>
<dbReference type="Proteomes" id="UP001145114">
    <property type="component" value="Unassembled WGS sequence"/>
</dbReference>
<feature type="non-terminal residue" evidence="1">
    <location>
        <position position="417"/>
    </location>
</feature>
<comment type="caution">
    <text evidence="1">The sequence shown here is derived from an EMBL/GenBank/DDBJ whole genome shotgun (WGS) entry which is preliminary data.</text>
</comment>
<sequence length="417" mass="46858">KRDRIRAKNLWKRVTLQFFYDHRFIPQVSEVSYQSLAMEFNVSTKEIRTRMNNLRVRLSNLLQKLNSLRDWVNDDLLDRLIGVEPDPSHATSDQSHGRIHGRGRIRLGRDDYILEEIHAREVIGVGYVEPEYYRIGQAPVARRRLEEQREWLQQYLCKKYGELAPTLKGYERPPYNPEICGESISGYDLGNNDAFLLSTETMALPPHFLGDHANAIGGKRSFNRFSDSQAPADYPGTHHFLNKRPYVNNSSVAMNLANSSVVPATGYMPVLGGHMSLPEVTSFIAPRALPHNANLYNNYLAPIHTGMSEPSALFNQALPDTANGAQHFDYMRPSNSQGRLPQISSYTQGQPKYNLDNLPALTSIISSRPHNTQADKITVPFSGSTNLRGSKGDNVPADYAAPASINSSGQNYLDRTD</sequence>
<accession>A0ACC1HDY1</accession>
<feature type="non-terminal residue" evidence="1">
    <location>
        <position position="1"/>
    </location>
</feature>